<organism evidence="1 2">
    <name type="scientific">Violaceomyces palustris</name>
    <dbReference type="NCBI Taxonomy" id="1673888"/>
    <lineage>
        <taxon>Eukaryota</taxon>
        <taxon>Fungi</taxon>
        <taxon>Dikarya</taxon>
        <taxon>Basidiomycota</taxon>
        <taxon>Ustilaginomycotina</taxon>
        <taxon>Ustilaginomycetes</taxon>
        <taxon>Violaceomycetales</taxon>
        <taxon>Violaceomycetaceae</taxon>
        <taxon>Violaceomyces</taxon>
    </lineage>
</organism>
<accession>A0ACD0NPB3</accession>
<proteinExistence type="predicted"/>
<evidence type="ECO:0000313" key="1">
    <source>
        <dbReference type="EMBL" id="PWN47653.1"/>
    </source>
</evidence>
<evidence type="ECO:0000313" key="2">
    <source>
        <dbReference type="Proteomes" id="UP000245626"/>
    </source>
</evidence>
<keyword evidence="1" id="KW-0378">Hydrolase</keyword>
<reference evidence="1 2" key="1">
    <citation type="journal article" date="2018" name="Mol. Biol. Evol.">
        <title>Broad Genomic Sampling Reveals a Smut Pathogenic Ancestry of the Fungal Clade Ustilaginomycotina.</title>
        <authorList>
            <person name="Kijpornyongpan T."/>
            <person name="Mondo S.J."/>
            <person name="Barry K."/>
            <person name="Sandor L."/>
            <person name="Lee J."/>
            <person name="Lipzen A."/>
            <person name="Pangilinan J."/>
            <person name="LaButti K."/>
            <person name="Hainaut M."/>
            <person name="Henrissat B."/>
            <person name="Grigoriev I.V."/>
            <person name="Spatafora J.W."/>
            <person name="Aime M.C."/>
        </authorList>
    </citation>
    <scope>NUCLEOTIDE SEQUENCE [LARGE SCALE GENOMIC DNA]</scope>
    <source>
        <strain evidence="1 2">SA 807</strain>
    </source>
</reference>
<dbReference type="Proteomes" id="UP000245626">
    <property type="component" value="Unassembled WGS sequence"/>
</dbReference>
<protein>
    <submittedName>
        <fullName evidence="1">Glycoside hydrolase</fullName>
    </submittedName>
</protein>
<gene>
    <name evidence="1" type="ORF">IE53DRAFT_237611</name>
</gene>
<sequence length="473" mass="52691">MISFRIRLSATFVAAVLFGLAIPSASGLPASAVGFIDPSQDNSRPVIRADADGNLMGDLLDERGELLVNPRIVLEQNEKRQNPGFNYGSTKVRGVNLGGWLVAEPWITPSLFDNTGDSRVIDEWTFGQYVGDAYSRLESHWASFITEDDFRQIASAGLNHVRIPIGYWAFDTSNGEPYVRSNQFNYLIKAVRWARNHNIKVLIDLHGAPGSQNGFDNSGRKGAIRWPNNPNNANRAKAALQTMAKTFSASEFYGTVTVIELLNEPAGFNGNALLEYTKQFYRDGYGAVRQSFGNVAVAIHDAFQDLSYWNGFMPPPQYQQVLLDTHIYSVFSPGENAMSKDQRLNFFCSKASSISSSQNNLWTIVGEWTTAPTDCAKYLNGRGVGARYDGSFGGDSYYIGSCSAKTGNGNNFSQTYKNYLRDMFETQISVYERGSGWIMWTWKTEQAADWDYKRGLAGGWITYNLNSRPNARC</sequence>
<dbReference type="EMBL" id="KZ820373">
    <property type="protein sequence ID" value="PWN47653.1"/>
    <property type="molecule type" value="Genomic_DNA"/>
</dbReference>
<name>A0ACD0NPB3_9BASI</name>
<keyword evidence="2" id="KW-1185">Reference proteome</keyword>